<evidence type="ECO:0000256" key="4">
    <source>
        <dbReference type="ARBA" id="ARBA00022842"/>
    </source>
</evidence>
<feature type="binding site" evidence="9">
    <location>
        <position position="15"/>
    </location>
    <ligand>
        <name>Mg(2+)</name>
        <dbReference type="ChEBI" id="CHEBI:18420"/>
    </ligand>
</feature>
<comment type="similarity">
    <text evidence="9">Belongs to the GGGP/HepGP synthase family. Group I subfamily.</text>
</comment>
<gene>
    <name evidence="9" type="primary">pcrB</name>
    <name evidence="10" type="ORF">ACFQ2Z_20680</name>
</gene>
<feature type="binding site" evidence="9">
    <location>
        <begin position="210"/>
        <end position="211"/>
    </location>
    <ligand>
        <name>sn-glycerol 1-phosphate</name>
        <dbReference type="ChEBI" id="CHEBI:57685"/>
    </ligand>
</feature>
<keyword evidence="3 9" id="KW-0479">Metal-binding</keyword>
<comment type="function">
    <text evidence="9">Prenyltransferase that catalyzes in vivo the transfer of the heptaprenyl moiety of heptaprenyl pyrophosphate (HepPP; 35 carbon atoms) to the C3 hydroxyl of sn-glycerol-1-phosphate (G1P), producing heptaprenylglyceryl phosphate (HepGP). This reaction is an ether-bond-formation step in the biosynthesis of archaea-type G1P-based membrane lipids found in Bacillales.</text>
</comment>
<dbReference type="Proteomes" id="UP001597211">
    <property type="component" value="Unassembled WGS sequence"/>
</dbReference>
<evidence type="ECO:0000256" key="9">
    <source>
        <dbReference type="HAMAP-Rule" id="MF_00112"/>
    </source>
</evidence>
<dbReference type="InterPro" id="IPR039074">
    <property type="entry name" value="GGGP/HepGP_synthase_I"/>
</dbReference>
<proteinExistence type="inferred from homology"/>
<keyword evidence="5 9" id="KW-0443">Lipid metabolism</keyword>
<evidence type="ECO:0000313" key="11">
    <source>
        <dbReference type="Proteomes" id="UP001597211"/>
    </source>
</evidence>
<accession>A0ABW3SGS4</accession>
<comment type="cofactor">
    <cofactor evidence="9">
        <name>Mg(2+)</name>
        <dbReference type="ChEBI" id="CHEBI:18420"/>
    </cofactor>
</comment>
<comment type="subunit">
    <text evidence="9">Homodimer.</text>
</comment>
<dbReference type="NCBIfam" id="NF003199">
    <property type="entry name" value="PRK04169.1-3"/>
    <property type="match status" value="1"/>
</dbReference>
<dbReference type="RefSeq" id="WP_240270882.1">
    <property type="nucleotide sequence ID" value="NZ_JAKSXN010000059.1"/>
</dbReference>
<evidence type="ECO:0000256" key="5">
    <source>
        <dbReference type="ARBA" id="ARBA00023098"/>
    </source>
</evidence>
<dbReference type="NCBIfam" id="TIGR01768">
    <property type="entry name" value="GGGP-family"/>
    <property type="match status" value="1"/>
</dbReference>
<dbReference type="InterPro" id="IPR008205">
    <property type="entry name" value="GGGP_HepGP_synthase"/>
</dbReference>
<evidence type="ECO:0000256" key="1">
    <source>
        <dbReference type="ARBA" id="ARBA00022516"/>
    </source>
</evidence>
<keyword evidence="2 9" id="KW-0808">Transferase</keyword>
<sequence length="238" mass="26002">MKQMIRAWRHVFKLDPDRDLDDAALEAVCQSGTDAVMIGGSSGVTYENTVDLLSRVRRFEVPCVLEISDLEAVVPGFDLYMIPIVLNAGHPDWIIGQHARAIEQYGHLIPWELLMPEGYLVLNPEATVAKVTEAQAPLDSAEARAYAQVADRLLQLPIVYLEYSGQIGDFELVSDVRRTLDQARLFYGGGIVDGETARRAAAVSDTVIVGNAVYENLEQALETVEAVKGTATAAAKKS</sequence>
<dbReference type="PANTHER" id="PTHR40029:SF2">
    <property type="entry name" value="HEPTAPRENYLGLYCERYL PHOSPHATE SYNTHASE"/>
    <property type="match status" value="1"/>
</dbReference>
<keyword evidence="7 9" id="KW-1208">Phospholipid metabolism</keyword>
<keyword evidence="1 9" id="KW-0444">Lipid biosynthesis</keyword>
<comment type="caution">
    <text evidence="10">The sequence shown here is derived from an EMBL/GenBank/DDBJ whole genome shotgun (WGS) entry which is preliminary data.</text>
</comment>
<organism evidence="10 11">
    <name type="scientific">Paenibacillus timonensis</name>
    <dbReference type="NCBI Taxonomy" id="225915"/>
    <lineage>
        <taxon>Bacteria</taxon>
        <taxon>Bacillati</taxon>
        <taxon>Bacillota</taxon>
        <taxon>Bacilli</taxon>
        <taxon>Bacillales</taxon>
        <taxon>Paenibacillaceae</taxon>
        <taxon>Paenibacillus</taxon>
    </lineage>
</organism>
<feature type="binding site" evidence="9">
    <location>
        <begin position="160"/>
        <end position="165"/>
    </location>
    <ligand>
        <name>sn-glycerol 1-phosphate</name>
        <dbReference type="ChEBI" id="CHEBI:57685"/>
    </ligand>
</feature>
<dbReference type="Pfam" id="PF01884">
    <property type="entry name" value="PcrB"/>
    <property type="match status" value="1"/>
</dbReference>
<dbReference type="InterPro" id="IPR038597">
    <property type="entry name" value="GGGP/HepGP_synthase_sf"/>
</dbReference>
<dbReference type="CDD" id="cd02812">
    <property type="entry name" value="PcrB_like"/>
    <property type="match status" value="1"/>
</dbReference>
<reference evidence="11" key="1">
    <citation type="journal article" date="2019" name="Int. J. Syst. Evol. Microbiol.">
        <title>The Global Catalogue of Microorganisms (GCM) 10K type strain sequencing project: providing services to taxonomists for standard genome sequencing and annotation.</title>
        <authorList>
            <consortium name="The Broad Institute Genomics Platform"/>
            <consortium name="The Broad Institute Genome Sequencing Center for Infectious Disease"/>
            <person name="Wu L."/>
            <person name="Ma J."/>
        </authorList>
    </citation>
    <scope>NUCLEOTIDE SEQUENCE [LARGE SCALE GENOMIC DNA]</scope>
    <source>
        <strain evidence="11">CCUG 48216</strain>
    </source>
</reference>
<evidence type="ECO:0000256" key="7">
    <source>
        <dbReference type="ARBA" id="ARBA00023264"/>
    </source>
</evidence>
<keyword evidence="11" id="KW-1185">Reference proteome</keyword>
<protein>
    <recommendedName>
        <fullName evidence="9">Heptaprenylglyceryl phosphate synthase</fullName>
        <shortName evidence="9">HepGP synthase</shortName>
        <ecNumber evidence="9">2.5.1.n9</ecNumber>
    </recommendedName>
    <alternativeName>
        <fullName evidence="9">Glycerol-1-phosphate heptaprenyltransferase</fullName>
    </alternativeName>
</protein>
<feature type="binding site" evidence="9">
    <location>
        <position position="13"/>
    </location>
    <ligand>
        <name>sn-glycerol 1-phosphate</name>
        <dbReference type="ChEBI" id="CHEBI:57685"/>
    </ligand>
</feature>
<evidence type="ECO:0000256" key="8">
    <source>
        <dbReference type="ARBA" id="ARBA00048318"/>
    </source>
</evidence>
<feature type="binding site" evidence="9">
    <location>
        <position position="190"/>
    </location>
    <ligand>
        <name>sn-glycerol 1-phosphate</name>
        <dbReference type="ChEBI" id="CHEBI:57685"/>
    </ligand>
</feature>
<comment type="caution">
    <text evidence="9">Lacks conserved residue(s) required for the propagation of feature annotation.</text>
</comment>
<evidence type="ECO:0000313" key="10">
    <source>
        <dbReference type="EMBL" id="MFD1183765.1"/>
    </source>
</evidence>
<dbReference type="HAMAP" id="MF_00112">
    <property type="entry name" value="GGGP_HepGP_synthase"/>
    <property type="match status" value="1"/>
</dbReference>
<feature type="binding site" evidence="9">
    <location>
        <position position="41"/>
    </location>
    <ligand>
        <name>Mg(2+)</name>
        <dbReference type="ChEBI" id="CHEBI:18420"/>
    </ligand>
</feature>
<evidence type="ECO:0000256" key="3">
    <source>
        <dbReference type="ARBA" id="ARBA00022723"/>
    </source>
</evidence>
<dbReference type="GO" id="GO:0016740">
    <property type="term" value="F:transferase activity"/>
    <property type="evidence" value="ECO:0007669"/>
    <property type="project" value="UniProtKB-KW"/>
</dbReference>
<dbReference type="PANTHER" id="PTHR40029">
    <property type="match status" value="1"/>
</dbReference>
<evidence type="ECO:0000256" key="6">
    <source>
        <dbReference type="ARBA" id="ARBA00023209"/>
    </source>
</evidence>
<comment type="pathway">
    <text evidence="9">Membrane lipid metabolism; glycerophospholipid metabolism.</text>
</comment>
<keyword evidence="6 9" id="KW-0594">Phospholipid biosynthesis</keyword>
<keyword evidence="4 9" id="KW-0460">Magnesium</keyword>
<evidence type="ECO:0000256" key="2">
    <source>
        <dbReference type="ARBA" id="ARBA00022679"/>
    </source>
</evidence>
<dbReference type="EMBL" id="JBHTKZ010000055">
    <property type="protein sequence ID" value="MFD1183765.1"/>
    <property type="molecule type" value="Genomic_DNA"/>
</dbReference>
<comment type="catalytic activity">
    <reaction evidence="8 9">
        <text>sn-glycerol 1-phosphate + all-trans-heptaprenyl diphosphate = 3-heptaprenyl-sn-glycero-1-phosphate + diphosphate</text>
        <dbReference type="Rhea" id="RHEA:33495"/>
        <dbReference type="ChEBI" id="CHEBI:33019"/>
        <dbReference type="ChEBI" id="CHEBI:57685"/>
        <dbReference type="ChEBI" id="CHEBI:58206"/>
        <dbReference type="ChEBI" id="CHEBI:64781"/>
        <dbReference type="EC" id="2.5.1.n9"/>
    </reaction>
</comment>
<dbReference type="EC" id="2.5.1.n9" evidence="9"/>
<dbReference type="SUPFAM" id="SSF51395">
    <property type="entry name" value="FMN-linked oxidoreductases"/>
    <property type="match status" value="1"/>
</dbReference>
<dbReference type="NCBIfam" id="NF003197">
    <property type="entry name" value="PRK04169.1-1"/>
    <property type="match status" value="1"/>
</dbReference>
<dbReference type="Gene3D" id="3.20.20.390">
    <property type="entry name" value="FMN-linked oxidoreductases"/>
    <property type="match status" value="1"/>
</dbReference>
<name>A0ABW3SGS4_9BACL</name>